<evidence type="ECO:0000256" key="12">
    <source>
        <dbReference type="ARBA" id="ARBA00023303"/>
    </source>
</evidence>
<evidence type="ECO:0000256" key="6">
    <source>
        <dbReference type="ARBA" id="ARBA00022692"/>
    </source>
</evidence>
<evidence type="ECO:0000313" key="18">
    <source>
        <dbReference type="EMBL" id="CAK8679218.1"/>
    </source>
</evidence>
<comment type="catalytic activity">
    <reaction evidence="13">
        <text>Ca(2+)(in) = Ca(2+)(out)</text>
        <dbReference type="Rhea" id="RHEA:29671"/>
        <dbReference type="ChEBI" id="CHEBI:29108"/>
    </reaction>
</comment>
<feature type="transmembrane region" description="Helical" evidence="16">
    <location>
        <begin position="583"/>
        <end position="605"/>
    </location>
</feature>
<sequence>MLKYVYPDGRRYNSSRPNLPDKRYLAENVSDEGSENPAYETQQEEGDSANKDVVGLGSILKAKRAASKWKDLHRTRRADYDAMADHSNAQLLGLDDSSTDSELNFDEKQPKISNANQQAMNKKLISYFVKLAKNNHANDEIDLEFVGELISKGADINCYDKHGQGMLHEAARVWHTDIVKFLLDHGADISIKDRFHRTPLHVAAAVDYPEMVELLIEKGCLIDSRTKDEEQTPLHYAARNDAVESLKVLLKLGAEVEVKDYKGRTPLFVAAELDRSETAKYLVEANADATVVDNYGQLCMTYMITKMGPVARSALDQFHRKDRANRKQYFFLNRLESPHLRGEMSSMAKNPLEVIVTYRQLDLIMHPVITRLIDVKWEQFGRRHAFQTLAINFIFILIWTILGVGVPWYLRYQYNFPQDWWRLFLLVLGCLMTLYYVVTEIREIVSSRQKFRKWKHWREDQINMDRKFCHPKWPEEERYLKGEINLLDDMLPFYFKDFWNYFDWAVYVLIFILVITHIIDASLPSSEGSCCTSDGTTEVCASNATFCSSGFVNNRSLTTWNNRIFVITVILLWLRLMKFTRAFRFLGPFIVMLGKIVWDIIRFLYLYLEFYIPYACAFWMIFGNIESIPSMFTVDQMLFSLYRITLVDDYQFDEMRAFDVVMAYILIGTFLGISAILCINLFIALLSDTFQRVYDNANANAVMQQASLILNIEENLGDKSKKQFKKHIAKKCSPECMYYDDDLTVVQGADLKKVTIQIKEQMNELLEYVHKAETEQRLADDIGGFTTPRSSRLKPNAKSIRLHDVFGLATKKTESSPDGQVLSNDMNKLSFKMTEISSRLKTLQVSQAAQEESYQKLRGDMRDIKRMLTAIVPGEVVFEDDEDQARGKKSSFRSKAKLFTAPGPRLSVVSEQASHSSSIDTSSFVQRVMGKSKKSSGSSDTSGLLSRVTSVESQGGTTLPHVELVPLPGATAGSGYASSVQGQSVTVAGVRTIDVKVNSLSESSEVAPESDSNV</sequence>
<evidence type="ECO:0000256" key="15">
    <source>
        <dbReference type="SAM" id="MobiDB-lite"/>
    </source>
</evidence>
<keyword evidence="3" id="KW-1003">Cell membrane</keyword>
<evidence type="ECO:0000313" key="19">
    <source>
        <dbReference type="Proteomes" id="UP001642483"/>
    </source>
</evidence>
<keyword evidence="4" id="KW-0109">Calcium transport</keyword>
<dbReference type="Gene3D" id="1.10.287.70">
    <property type="match status" value="1"/>
</dbReference>
<dbReference type="PANTHER" id="PTHR10582:SF33">
    <property type="entry name" value="TRANSIENT RECEPTOR POTENTIAL CHANNEL PYREXIA"/>
    <property type="match status" value="1"/>
</dbReference>
<feature type="repeat" description="ANK" evidence="14">
    <location>
        <begin position="162"/>
        <end position="194"/>
    </location>
</feature>
<protein>
    <recommendedName>
        <fullName evidence="17">Ion transport domain-containing protein</fullName>
    </recommendedName>
</protein>
<dbReference type="EMBL" id="CAWYQH010000057">
    <property type="protein sequence ID" value="CAK8679218.1"/>
    <property type="molecule type" value="Genomic_DNA"/>
</dbReference>
<keyword evidence="19" id="KW-1185">Reference proteome</keyword>
<proteinExistence type="predicted"/>
<feature type="compositionally biased region" description="Polar residues" evidence="15">
    <location>
        <begin position="947"/>
        <end position="957"/>
    </location>
</feature>
<feature type="repeat" description="ANK" evidence="14">
    <location>
        <begin position="229"/>
        <end position="261"/>
    </location>
</feature>
<feature type="transmembrane region" description="Helical" evidence="16">
    <location>
        <begin position="661"/>
        <end position="686"/>
    </location>
</feature>
<dbReference type="SUPFAM" id="SSF48403">
    <property type="entry name" value="Ankyrin repeat"/>
    <property type="match status" value="1"/>
</dbReference>
<comment type="subcellular location">
    <subcellularLocation>
        <location evidence="1">Cell membrane</location>
        <topology evidence="1">Multi-pass membrane protein</topology>
    </subcellularLocation>
</comment>
<keyword evidence="5" id="KW-0107">Calcium channel</keyword>
<keyword evidence="12" id="KW-0407">Ion channel</keyword>
<feature type="transmembrane region" description="Helical" evidence="16">
    <location>
        <begin position="389"/>
        <end position="408"/>
    </location>
</feature>
<keyword evidence="2" id="KW-0813">Transport</keyword>
<comment type="caution">
    <text evidence="18">The sequence shown here is derived from an EMBL/GenBank/DDBJ whole genome shotgun (WGS) entry which is preliminary data.</text>
</comment>
<keyword evidence="8" id="KW-0106">Calcium</keyword>
<keyword evidence="9 16" id="KW-1133">Transmembrane helix</keyword>
<dbReference type="PANTHER" id="PTHR10582">
    <property type="entry name" value="TRANSIENT RECEPTOR POTENTIAL ION CHANNEL PROTEIN"/>
    <property type="match status" value="1"/>
</dbReference>
<dbReference type="Pfam" id="PF00520">
    <property type="entry name" value="Ion_trans"/>
    <property type="match status" value="1"/>
</dbReference>
<evidence type="ECO:0000256" key="11">
    <source>
        <dbReference type="ARBA" id="ARBA00023136"/>
    </source>
</evidence>
<feature type="region of interest" description="Disordered" evidence="15">
    <location>
        <begin position="1"/>
        <end position="51"/>
    </location>
</feature>
<accession>A0ABP0FMJ7</accession>
<evidence type="ECO:0000256" key="2">
    <source>
        <dbReference type="ARBA" id="ARBA00022448"/>
    </source>
</evidence>
<dbReference type="PROSITE" id="PS50297">
    <property type="entry name" value="ANK_REP_REGION"/>
    <property type="match status" value="4"/>
</dbReference>
<evidence type="ECO:0000256" key="14">
    <source>
        <dbReference type="PROSITE-ProRule" id="PRU00023"/>
    </source>
</evidence>
<feature type="region of interest" description="Disordered" evidence="15">
    <location>
        <begin position="919"/>
        <end position="962"/>
    </location>
</feature>
<dbReference type="Gene3D" id="1.25.40.20">
    <property type="entry name" value="Ankyrin repeat-containing domain"/>
    <property type="match status" value="2"/>
</dbReference>
<feature type="compositionally biased region" description="Low complexity" evidence="15">
    <location>
        <begin position="935"/>
        <end position="946"/>
    </location>
</feature>
<dbReference type="InterPro" id="IPR024862">
    <property type="entry name" value="TRPV"/>
</dbReference>
<evidence type="ECO:0000256" key="8">
    <source>
        <dbReference type="ARBA" id="ARBA00022837"/>
    </source>
</evidence>
<feature type="transmembrane region" description="Helical" evidence="16">
    <location>
        <begin position="611"/>
        <end position="634"/>
    </location>
</feature>
<name>A0ABP0FMJ7_CLALP</name>
<keyword evidence="7" id="KW-0677">Repeat</keyword>
<evidence type="ECO:0000256" key="10">
    <source>
        <dbReference type="ARBA" id="ARBA00023065"/>
    </source>
</evidence>
<feature type="transmembrane region" description="Helical" evidence="16">
    <location>
        <begin position="560"/>
        <end position="576"/>
    </location>
</feature>
<evidence type="ECO:0000256" key="3">
    <source>
        <dbReference type="ARBA" id="ARBA00022475"/>
    </source>
</evidence>
<evidence type="ECO:0000256" key="13">
    <source>
        <dbReference type="ARBA" id="ARBA00036634"/>
    </source>
</evidence>
<evidence type="ECO:0000256" key="9">
    <source>
        <dbReference type="ARBA" id="ARBA00022989"/>
    </source>
</evidence>
<dbReference type="InterPro" id="IPR036770">
    <property type="entry name" value="Ankyrin_rpt-contain_sf"/>
</dbReference>
<dbReference type="Proteomes" id="UP001642483">
    <property type="component" value="Unassembled WGS sequence"/>
</dbReference>
<keyword evidence="6 16" id="KW-0812">Transmembrane</keyword>
<feature type="transmembrane region" description="Helical" evidence="16">
    <location>
        <begin position="498"/>
        <end position="519"/>
    </location>
</feature>
<feature type="domain" description="Ion transport" evidence="17">
    <location>
        <begin position="494"/>
        <end position="697"/>
    </location>
</feature>
<dbReference type="InterPro" id="IPR002110">
    <property type="entry name" value="Ankyrin_rpt"/>
</dbReference>
<dbReference type="Pfam" id="PF12796">
    <property type="entry name" value="Ank_2"/>
    <property type="match status" value="2"/>
</dbReference>
<evidence type="ECO:0000256" key="4">
    <source>
        <dbReference type="ARBA" id="ARBA00022568"/>
    </source>
</evidence>
<feature type="repeat" description="ANK" evidence="14">
    <location>
        <begin position="262"/>
        <end position="294"/>
    </location>
</feature>
<evidence type="ECO:0000256" key="1">
    <source>
        <dbReference type="ARBA" id="ARBA00004651"/>
    </source>
</evidence>
<dbReference type="InterPro" id="IPR005821">
    <property type="entry name" value="Ion_trans_dom"/>
</dbReference>
<evidence type="ECO:0000256" key="7">
    <source>
        <dbReference type="ARBA" id="ARBA00022737"/>
    </source>
</evidence>
<evidence type="ECO:0000256" key="5">
    <source>
        <dbReference type="ARBA" id="ARBA00022673"/>
    </source>
</evidence>
<dbReference type="SMART" id="SM00248">
    <property type="entry name" value="ANK"/>
    <property type="match status" value="5"/>
</dbReference>
<keyword evidence="14" id="KW-0040">ANK repeat</keyword>
<keyword evidence="11 16" id="KW-0472">Membrane</keyword>
<gene>
    <name evidence="18" type="ORF">CVLEPA_LOCUS9471</name>
</gene>
<keyword evidence="10" id="KW-0406">Ion transport</keyword>
<organism evidence="18 19">
    <name type="scientific">Clavelina lepadiformis</name>
    <name type="common">Light-bulb sea squirt</name>
    <name type="synonym">Ascidia lepadiformis</name>
    <dbReference type="NCBI Taxonomy" id="159417"/>
    <lineage>
        <taxon>Eukaryota</taxon>
        <taxon>Metazoa</taxon>
        <taxon>Chordata</taxon>
        <taxon>Tunicata</taxon>
        <taxon>Ascidiacea</taxon>
        <taxon>Aplousobranchia</taxon>
        <taxon>Clavelinidae</taxon>
        <taxon>Clavelina</taxon>
    </lineage>
</organism>
<feature type="transmembrane region" description="Helical" evidence="16">
    <location>
        <begin position="420"/>
        <end position="438"/>
    </location>
</feature>
<evidence type="ECO:0000259" key="17">
    <source>
        <dbReference type="Pfam" id="PF00520"/>
    </source>
</evidence>
<dbReference type="PROSITE" id="PS50088">
    <property type="entry name" value="ANK_REPEAT"/>
    <property type="match status" value="4"/>
</dbReference>
<feature type="repeat" description="ANK" evidence="14">
    <location>
        <begin position="195"/>
        <end position="227"/>
    </location>
</feature>
<evidence type="ECO:0000256" key="16">
    <source>
        <dbReference type="SAM" id="Phobius"/>
    </source>
</evidence>
<reference evidence="18 19" key="1">
    <citation type="submission" date="2024-02" db="EMBL/GenBank/DDBJ databases">
        <authorList>
            <person name="Daric V."/>
            <person name="Darras S."/>
        </authorList>
    </citation>
    <scope>NUCLEOTIDE SEQUENCE [LARGE SCALE GENOMIC DNA]</scope>
</reference>